<keyword evidence="4" id="KW-1185">Reference proteome</keyword>
<gene>
    <name evidence="3" type="ORF">Aple_040220</name>
</gene>
<dbReference type="InterPro" id="IPR027417">
    <property type="entry name" value="P-loop_NTPase"/>
</dbReference>
<dbReference type="InterPro" id="IPR041677">
    <property type="entry name" value="DNA2/NAM7_AAA_11"/>
</dbReference>
<dbReference type="GO" id="GO:0043139">
    <property type="term" value="F:5'-3' DNA helicase activity"/>
    <property type="evidence" value="ECO:0007669"/>
    <property type="project" value="TreeGrafter"/>
</dbReference>
<proteinExistence type="predicted"/>
<evidence type="ECO:0000256" key="1">
    <source>
        <dbReference type="SAM" id="MobiDB-lite"/>
    </source>
</evidence>
<feature type="region of interest" description="Disordered" evidence="1">
    <location>
        <begin position="438"/>
        <end position="468"/>
    </location>
</feature>
<evidence type="ECO:0000259" key="2">
    <source>
        <dbReference type="Pfam" id="PF13086"/>
    </source>
</evidence>
<dbReference type="InterPro" id="IPR050534">
    <property type="entry name" value="Coronavir_polyprotein_1ab"/>
</dbReference>
<evidence type="ECO:0000313" key="4">
    <source>
        <dbReference type="Proteomes" id="UP000377595"/>
    </source>
</evidence>
<reference evidence="3 4" key="1">
    <citation type="submission" date="2019-10" db="EMBL/GenBank/DDBJ databases">
        <title>Whole genome shotgun sequence of Acrocarpospora pleiomorpha NBRC 16267.</title>
        <authorList>
            <person name="Ichikawa N."/>
            <person name="Kimura A."/>
            <person name="Kitahashi Y."/>
            <person name="Komaki H."/>
            <person name="Oguchi A."/>
        </authorList>
    </citation>
    <scope>NUCLEOTIDE SEQUENCE [LARGE SCALE GENOMIC DNA]</scope>
    <source>
        <strain evidence="3 4">NBRC 16267</strain>
    </source>
</reference>
<dbReference type="EMBL" id="BLAF01000021">
    <property type="protein sequence ID" value="GES21126.1"/>
    <property type="molecule type" value="Genomic_DNA"/>
</dbReference>
<dbReference type="RefSeq" id="WP_218038421.1">
    <property type="nucleotide sequence ID" value="NZ_BAAAHM010000003.1"/>
</dbReference>
<dbReference type="PANTHER" id="PTHR43788:SF8">
    <property type="entry name" value="DNA-BINDING PROTEIN SMUBP-2"/>
    <property type="match status" value="1"/>
</dbReference>
<dbReference type="Pfam" id="PF13086">
    <property type="entry name" value="AAA_11"/>
    <property type="match status" value="1"/>
</dbReference>
<dbReference type="Gene3D" id="3.40.50.300">
    <property type="entry name" value="P-loop containing nucleotide triphosphate hydrolases"/>
    <property type="match status" value="1"/>
</dbReference>
<feature type="domain" description="DNA2/NAM7 helicase helicase" evidence="2">
    <location>
        <begin position="305"/>
        <end position="397"/>
    </location>
</feature>
<accession>A0A5M3XK51</accession>
<dbReference type="Proteomes" id="UP000377595">
    <property type="component" value="Unassembled WGS sequence"/>
</dbReference>
<feature type="compositionally biased region" description="Basic and acidic residues" evidence="1">
    <location>
        <begin position="453"/>
        <end position="468"/>
    </location>
</feature>
<sequence length="468" mass="51567">MTTVPVLLSTAVAVVPSQKIYAKLGPALHPLALIEEMSSLARLGTLPARLDDGRLVVYTSRHVAWLYPSNRGDAYSLGSAVPRTFRDEERLVAAALLIRCQYGWQAFQHVRDVRLGMSAHWDLLMRAWAQAEAPVTARSQLPPSHARYLDLMSRVIEAGRDIEVAKQHGAEPLLYRNKASAREERHSARDVYTFQLLRSADVAEGAVLYVRERPELRGRVKRLKGAELTIRFERAIDYGQVPASGALMAMPSDRIFQAQADAVTRLREGRSANPRLLHQLVNRQVSPYEPDGHAQPREPLDRESGQLAAFQRALGAPDMLLVLGPPGTGKTRTIAQIVTACAGRQRVLITSHTNRAVDNVLEKLPEDVFTVRIGNEDKMSAHAKSLIVETRVQQEQSRILAGTEGTAAALAAFSGPNAPAQRWLSYLAQCPRQRLISRLHRRTAGGRAGSSRRAGDRAAGRSPEQGRA</sequence>
<evidence type="ECO:0000313" key="3">
    <source>
        <dbReference type="EMBL" id="GES21126.1"/>
    </source>
</evidence>
<dbReference type="SUPFAM" id="SSF52540">
    <property type="entry name" value="P-loop containing nucleoside triphosphate hydrolases"/>
    <property type="match status" value="1"/>
</dbReference>
<comment type="caution">
    <text evidence="3">The sequence shown here is derived from an EMBL/GenBank/DDBJ whole genome shotgun (WGS) entry which is preliminary data.</text>
</comment>
<dbReference type="PANTHER" id="PTHR43788">
    <property type="entry name" value="DNA2/NAM7 HELICASE FAMILY MEMBER"/>
    <property type="match status" value="1"/>
</dbReference>
<organism evidence="3 4">
    <name type="scientific">Acrocarpospora pleiomorpha</name>
    <dbReference type="NCBI Taxonomy" id="90975"/>
    <lineage>
        <taxon>Bacteria</taxon>
        <taxon>Bacillati</taxon>
        <taxon>Actinomycetota</taxon>
        <taxon>Actinomycetes</taxon>
        <taxon>Streptosporangiales</taxon>
        <taxon>Streptosporangiaceae</taxon>
        <taxon>Acrocarpospora</taxon>
    </lineage>
</organism>
<name>A0A5M3XK51_9ACTN</name>
<dbReference type="AlphaFoldDB" id="A0A5M3XK51"/>
<protein>
    <recommendedName>
        <fullName evidence="2">DNA2/NAM7 helicase helicase domain-containing protein</fullName>
    </recommendedName>
</protein>